<protein>
    <submittedName>
        <fullName evidence="4">Hemocyanin subunit 4</fullName>
    </submittedName>
</protein>
<dbReference type="Pfam" id="PF03723">
    <property type="entry name" value="Hemocyanin_C"/>
    <property type="match status" value="1"/>
</dbReference>
<name>D3UBW5_ODOSC</name>
<evidence type="ECO:0000256" key="1">
    <source>
        <dbReference type="ARBA" id="ARBA00009470"/>
    </source>
</evidence>
<evidence type="ECO:0000256" key="2">
    <source>
        <dbReference type="SAM" id="SignalP"/>
    </source>
</evidence>
<dbReference type="InterPro" id="IPR013788">
    <property type="entry name" value="Hemocyanin/hexamerin"/>
</dbReference>
<dbReference type="InterPro" id="IPR008922">
    <property type="entry name" value="Di-copper_centre_dom_sf"/>
</dbReference>
<dbReference type="PROSITE" id="PS00209">
    <property type="entry name" value="HEMOCYANIN_1"/>
    <property type="match status" value="1"/>
</dbReference>
<feature type="domain" description="Tyrosinase copper-binding" evidence="3">
    <location>
        <begin position="378"/>
        <end position="389"/>
    </location>
</feature>
<evidence type="ECO:0000313" key="4">
    <source>
        <dbReference type="EMBL" id="CAX46431.1"/>
    </source>
</evidence>
<dbReference type="InterPro" id="IPR005204">
    <property type="entry name" value="Hemocyanin_N"/>
</dbReference>
<dbReference type="PANTHER" id="PTHR11511">
    <property type="entry name" value="LARVAL STORAGE PROTEIN/PHENOLOXIDASE"/>
    <property type="match status" value="1"/>
</dbReference>
<sequence length="650" mass="74753">MKWILLAAAVLAVISGTDVAHKQQAINRLLYKVTEPIRSKFTDLKEASKSFTPTGAGAKLDKEHKDHRLLQQKHWFSLFNPRQREEALMLVDALLESTDFDHFKNTAAYFRERMNEGEFVYALYVAVTHSDLCDGVILPPLYEVTPHMFTNSEVIQKAYTAKMTQTPAKFEMEFTGSQKNPEQRVAYFGEDIGMNSHHVHWHMDFPFWWHGEKIDRKGELFFWAHHQLTARFDAERLSNYLPVVDELYWSRPIKEGFAPHTTYRYGGEFPSRPDNKIFEAVEGVARIRDMKEMESRIRDAISHGYFTSHSGDPIYIDNERGIDILGDVIESSTYSPNVEYYGALHNYAHIMLGRQADPKGKFNMPPGVMEHFETATRDPSFFRLHKYMDNIFKLHKDKLTPYTHEELAYDNAHITDVKIDGELTTYFEDFEIDLTHAIDDTEEIDDVAVSTYVHRLNHKPFAYKIKVKADHEDTATVRIFLCPKHDYNGIELHLDEYRWGCIEMDKFWTHLSAGSQEITRKGSESSVTIPDRVPFSDLIKEADDAVAAGSDLDHKNIRACGHPARMLLPKGKSEGMEFNLFVAITSGDDAAHPDLATNEHGSTHGYCGIHGQVYPDKRPMGFPLDRKVTDEREFHIDNINVSTVKVFHKK</sequence>
<reference evidence="4" key="1">
    <citation type="journal article" date="2010" name="J. Comp. Physiol. B">
        <title>Characterization of hemocyanin from the peacock mantis shrimp Odontodactylus scyllarus (Malacostraca: Hoplocarida).</title>
        <authorList>
            <person name="Scherbaum S."/>
            <person name="Ertas B."/>
            <person name="Gebauer W."/>
            <person name="Burmester T."/>
        </authorList>
    </citation>
    <scope>NUCLEOTIDE SEQUENCE</scope>
    <source>
        <tissue evidence="4">Whole shrimp</tissue>
    </source>
</reference>
<dbReference type="InterPro" id="IPR014756">
    <property type="entry name" value="Ig_E-set"/>
</dbReference>
<dbReference type="SUPFAM" id="SSF48056">
    <property type="entry name" value="Di-copper centre-containing domain"/>
    <property type="match status" value="1"/>
</dbReference>
<feature type="chain" id="PRO_5003051476" evidence="2">
    <location>
        <begin position="17"/>
        <end position="650"/>
    </location>
</feature>
<organism evidence="4">
    <name type="scientific">Odontodactylus scyllarus</name>
    <name type="common">Peacock mantis shrimp</name>
    <dbReference type="NCBI Taxonomy" id="120888"/>
    <lineage>
        <taxon>Eukaryota</taxon>
        <taxon>Metazoa</taxon>
        <taxon>Ecdysozoa</taxon>
        <taxon>Arthropoda</taxon>
        <taxon>Crustacea</taxon>
        <taxon>Multicrustacea</taxon>
        <taxon>Malacostraca</taxon>
        <taxon>Eumalacostraca</taxon>
        <taxon>Hoplocarida</taxon>
        <taxon>Stomatopoda</taxon>
        <taxon>Odontodactylidae</taxon>
        <taxon>Odontodactylus</taxon>
    </lineage>
</organism>
<feature type="signal peptide" evidence="2">
    <location>
        <begin position="1"/>
        <end position="16"/>
    </location>
</feature>
<dbReference type="Gene3D" id="1.20.1370.10">
    <property type="entry name" value="Hemocyanin, N-terminal domain"/>
    <property type="match status" value="1"/>
</dbReference>
<dbReference type="InterPro" id="IPR005203">
    <property type="entry name" value="Hemocyanin_C"/>
</dbReference>
<dbReference type="Gene3D" id="1.10.1280.10">
    <property type="entry name" value="Di-copper center containing domain from catechol oxidase"/>
    <property type="match status" value="1"/>
</dbReference>
<dbReference type="InterPro" id="IPR036697">
    <property type="entry name" value="Hemocyanin_N_sf"/>
</dbReference>
<dbReference type="InterPro" id="IPR037020">
    <property type="entry name" value="Hemocyanin_C_sf"/>
</dbReference>
<dbReference type="SUPFAM" id="SSF81296">
    <property type="entry name" value="E set domains"/>
    <property type="match status" value="1"/>
</dbReference>
<dbReference type="AlphaFoldDB" id="D3UBW5"/>
<dbReference type="Gene3D" id="2.60.40.1520">
    <property type="entry name" value="Hemocyanin, C-terminal domain"/>
    <property type="match status" value="1"/>
</dbReference>
<dbReference type="PROSITE" id="PS00210">
    <property type="entry name" value="HEMOCYANIN_2"/>
    <property type="match status" value="1"/>
</dbReference>
<proteinExistence type="evidence at transcript level"/>
<gene>
    <name evidence="4" type="primary">hc4</name>
</gene>
<dbReference type="InterPro" id="IPR002227">
    <property type="entry name" value="Tyrosinase_Cu-bd"/>
</dbReference>
<keyword evidence="2" id="KW-0732">Signal</keyword>
<dbReference type="InterPro" id="IPR000896">
    <property type="entry name" value="Hemocyanin/hexamerin_mid_dom"/>
</dbReference>
<dbReference type="EMBL" id="FM999831">
    <property type="protein sequence ID" value="CAX46431.1"/>
    <property type="molecule type" value="mRNA"/>
</dbReference>
<accession>D3UBW5</accession>
<dbReference type="PANTHER" id="PTHR11511:SF5">
    <property type="entry name" value="FAT-BODY PROTEIN 1-RELATED"/>
    <property type="match status" value="1"/>
</dbReference>
<evidence type="ECO:0000259" key="3">
    <source>
        <dbReference type="PROSITE" id="PS00498"/>
    </source>
</evidence>
<dbReference type="Pfam" id="PF00372">
    <property type="entry name" value="Hemocyanin_M"/>
    <property type="match status" value="1"/>
</dbReference>
<dbReference type="Pfam" id="PF03722">
    <property type="entry name" value="Hemocyanin_N"/>
    <property type="match status" value="1"/>
</dbReference>
<comment type="similarity">
    <text evidence="1">Belongs to the tyrosinase family. Hemocyanin subfamily.</text>
</comment>
<dbReference type="SUPFAM" id="SSF48050">
    <property type="entry name" value="Hemocyanin, N-terminal domain"/>
    <property type="match status" value="1"/>
</dbReference>
<dbReference type="PROSITE" id="PS00498">
    <property type="entry name" value="TYROSINASE_2"/>
    <property type="match status" value="1"/>
</dbReference>
<dbReference type="PRINTS" id="PR00187">
    <property type="entry name" value="HAEMOCYANIN"/>
</dbReference>
<dbReference type="GO" id="GO:0016491">
    <property type="term" value="F:oxidoreductase activity"/>
    <property type="evidence" value="ECO:0007669"/>
    <property type="project" value="InterPro"/>
</dbReference>